<dbReference type="HOGENOM" id="CLU_148568_1_0_11"/>
<evidence type="ECO:0008006" key="3">
    <source>
        <dbReference type="Google" id="ProtNLM"/>
    </source>
</evidence>
<dbReference type="RefSeq" id="WP_015102572.1">
    <property type="nucleotide sequence ID" value="NC_019673.1"/>
</dbReference>
<keyword evidence="2" id="KW-1185">Reference proteome</keyword>
<organism evidence="1 2">
    <name type="scientific">Saccharothrix espanaensis (strain ATCC 51144 / DSM 44229 / JCM 9112 / NBRC 15066 / NRRL 15764)</name>
    <dbReference type="NCBI Taxonomy" id="1179773"/>
    <lineage>
        <taxon>Bacteria</taxon>
        <taxon>Bacillati</taxon>
        <taxon>Actinomycetota</taxon>
        <taxon>Actinomycetes</taxon>
        <taxon>Pseudonocardiales</taxon>
        <taxon>Pseudonocardiaceae</taxon>
        <taxon>Saccharothrix</taxon>
    </lineage>
</organism>
<dbReference type="OrthoDB" id="197187at2"/>
<dbReference type="eggNOG" id="COG4104">
    <property type="taxonomic scope" value="Bacteria"/>
</dbReference>
<dbReference type="InterPro" id="IPR008727">
    <property type="entry name" value="PAAR_motif"/>
</dbReference>
<dbReference type="CDD" id="cd14739">
    <property type="entry name" value="PAAR_3"/>
    <property type="match status" value="1"/>
</dbReference>
<reference evidence="1 2" key="1">
    <citation type="journal article" date="2012" name="BMC Genomics">
        <title>Complete genome sequence of Saccharothrix espanaensis DSM 44229T and comparison to the other completely sequenced Pseudonocardiaceae.</title>
        <authorList>
            <person name="Strobel T."/>
            <person name="Al-Dilaimi A."/>
            <person name="Blom J."/>
            <person name="Gessner A."/>
            <person name="Kalinowski J."/>
            <person name="Luzhetska M."/>
            <person name="Puhler A."/>
            <person name="Szczepanowski R."/>
            <person name="Bechthold A."/>
            <person name="Ruckert C."/>
        </authorList>
    </citation>
    <scope>NUCLEOTIDE SEQUENCE [LARGE SCALE GENOMIC DNA]</scope>
    <source>
        <strain evidence="2">ATCC 51144 / DSM 44229 / JCM 9112 / NBRC 15066 / NRRL 15764</strain>
    </source>
</reference>
<name>K0JX48_SACES</name>
<proteinExistence type="predicted"/>
<evidence type="ECO:0000313" key="2">
    <source>
        <dbReference type="Proteomes" id="UP000006281"/>
    </source>
</evidence>
<dbReference type="STRING" id="1179773.BN6_51950"/>
<protein>
    <recommendedName>
        <fullName evidence="3">PAAR repeat-containing protein</fullName>
    </recommendedName>
</protein>
<sequence length="105" mass="10210">MPFAARTGDKTSHGGTLGPPVSPALAAKVLTVLIEGVPAAVVGSVHACPKIPDPLLGPSNVLLPRPAPPPSVFIGGAPAAVVGDRAVCQATVVLGAKTVLIGGPL</sequence>
<dbReference type="KEGG" id="sesp:BN6_51950"/>
<evidence type="ECO:0000313" key="1">
    <source>
        <dbReference type="EMBL" id="CCH32460.1"/>
    </source>
</evidence>
<dbReference type="BioCyc" id="SESP1179773:BN6_RS25125-MONOMER"/>
<accession>K0JX48</accession>
<gene>
    <name evidence="1" type="ordered locus">BN6_51950</name>
</gene>
<dbReference type="AlphaFoldDB" id="K0JX48"/>
<dbReference type="EMBL" id="HE804045">
    <property type="protein sequence ID" value="CCH32460.1"/>
    <property type="molecule type" value="Genomic_DNA"/>
</dbReference>
<dbReference type="Gene3D" id="2.60.200.60">
    <property type="match status" value="1"/>
</dbReference>
<dbReference type="Pfam" id="PF05488">
    <property type="entry name" value="PAAR_motif"/>
    <property type="match status" value="1"/>
</dbReference>
<dbReference type="Proteomes" id="UP000006281">
    <property type="component" value="Chromosome"/>
</dbReference>
<dbReference type="PATRIC" id="fig|1179773.3.peg.5222"/>